<reference evidence="2 3" key="1">
    <citation type="journal article" date="2015" name="Genome Biol.">
        <title>Comparative genomics of Steinernema reveals deeply conserved gene regulatory networks.</title>
        <authorList>
            <person name="Dillman A.R."/>
            <person name="Macchietto M."/>
            <person name="Porter C.F."/>
            <person name="Rogers A."/>
            <person name="Williams B."/>
            <person name="Antoshechkin I."/>
            <person name="Lee M.M."/>
            <person name="Goodwin Z."/>
            <person name="Lu X."/>
            <person name="Lewis E.E."/>
            <person name="Goodrich-Blair H."/>
            <person name="Stock S.P."/>
            <person name="Adams B.J."/>
            <person name="Sternberg P.W."/>
            <person name="Mortazavi A."/>
        </authorList>
    </citation>
    <scope>NUCLEOTIDE SEQUENCE [LARGE SCALE GENOMIC DNA]</scope>
    <source>
        <strain evidence="2 3">ALL</strain>
    </source>
</reference>
<dbReference type="Proteomes" id="UP000298663">
    <property type="component" value="Unassembled WGS sequence"/>
</dbReference>
<dbReference type="PROSITE" id="PS51257">
    <property type="entry name" value="PROKAR_LIPOPROTEIN"/>
    <property type="match status" value="1"/>
</dbReference>
<evidence type="ECO:0000313" key="3">
    <source>
        <dbReference type="Proteomes" id="UP000298663"/>
    </source>
</evidence>
<keyword evidence="1" id="KW-0812">Transmembrane</keyword>
<accession>A0A4U5LRC3</accession>
<name>A0A4U5LRC3_STECR</name>
<keyword evidence="1" id="KW-1133">Transmembrane helix</keyword>
<sequence length="90" mass="9808">MGAKLNSCFSLLGLHVGTNPKTWAAVATLLWLIACVGLFLRSDLQAGLQHGYVGADAPSNEEVRAQRHFFGDKGTPWYMAVFARPKTTET</sequence>
<dbReference type="OrthoDB" id="5875602at2759"/>
<protein>
    <submittedName>
        <fullName evidence="2">Uncharacterized protein</fullName>
    </submittedName>
</protein>
<keyword evidence="1" id="KW-0472">Membrane</keyword>
<reference evidence="2 3" key="2">
    <citation type="journal article" date="2019" name="G3 (Bethesda)">
        <title>Hybrid Assembly of the Genome of the Entomopathogenic Nematode Steinernema carpocapsae Identifies the X-Chromosome.</title>
        <authorList>
            <person name="Serra L."/>
            <person name="Macchietto M."/>
            <person name="Macias-Munoz A."/>
            <person name="McGill C.J."/>
            <person name="Rodriguez I.M."/>
            <person name="Rodriguez B."/>
            <person name="Murad R."/>
            <person name="Mortazavi A."/>
        </authorList>
    </citation>
    <scope>NUCLEOTIDE SEQUENCE [LARGE SCALE GENOMIC DNA]</scope>
    <source>
        <strain evidence="2 3">ALL</strain>
    </source>
</reference>
<organism evidence="2 3">
    <name type="scientific">Steinernema carpocapsae</name>
    <name type="common">Entomopathogenic nematode</name>
    <dbReference type="NCBI Taxonomy" id="34508"/>
    <lineage>
        <taxon>Eukaryota</taxon>
        <taxon>Metazoa</taxon>
        <taxon>Ecdysozoa</taxon>
        <taxon>Nematoda</taxon>
        <taxon>Chromadorea</taxon>
        <taxon>Rhabditida</taxon>
        <taxon>Tylenchina</taxon>
        <taxon>Panagrolaimomorpha</taxon>
        <taxon>Strongyloidoidea</taxon>
        <taxon>Steinernematidae</taxon>
        <taxon>Steinernema</taxon>
    </lineage>
</organism>
<gene>
    <name evidence="2" type="ORF">L596_029962</name>
</gene>
<keyword evidence="3" id="KW-1185">Reference proteome</keyword>
<comment type="caution">
    <text evidence="2">The sequence shown here is derived from an EMBL/GenBank/DDBJ whole genome shotgun (WGS) entry which is preliminary data.</text>
</comment>
<proteinExistence type="predicted"/>
<evidence type="ECO:0000256" key="1">
    <source>
        <dbReference type="SAM" id="Phobius"/>
    </source>
</evidence>
<dbReference type="AlphaFoldDB" id="A0A4U5LRC3"/>
<feature type="transmembrane region" description="Helical" evidence="1">
    <location>
        <begin position="22"/>
        <end position="40"/>
    </location>
</feature>
<dbReference type="EMBL" id="AZBU02000013">
    <property type="protein sequence ID" value="TKR58532.1"/>
    <property type="molecule type" value="Genomic_DNA"/>
</dbReference>
<evidence type="ECO:0000313" key="2">
    <source>
        <dbReference type="EMBL" id="TKR58532.1"/>
    </source>
</evidence>